<dbReference type="EMBL" id="CP003912">
    <property type="protein sequence ID" value="AGU53181.1"/>
    <property type="molecule type" value="Genomic_DNA"/>
</dbReference>
<dbReference type="GO" id="GO:0030254">
    <property type="term" value="P:protein secretion by the type III secretion system"/>
    <property type="evidence" value="ECO:0007669"/>
    <property type="project" value="InterPro"/>
</dbReference>
<dbReference type="PATRIC" id="fig|1246301.3.peg.6152"/>
<evidence type="ECO:0000259" key="2">
    <source>
        <dbReference type="Pfam" id="PF01052"/>
    </source>
</evidence>
<reference evidence="3 4" key="1">
    <citation type="submission" date="2012-10" db="EMBL/GenBank/DDBJ databases">
        <title>Genome sequence of Variovorax paradoxus B4.</title>
        <authorList>
            <person name="Schuldes J."/>
            <person name="Brandt U."/>
            <person name="Hiessl S."/>
            <person name="Wuebbeler J.H."/>
            <person name="Thuermer A."/>
            <person name="Steinbuechel A."/>
            <person name="Daniel R."/>
        </authorList>
    </citation>
    <scope>NUCLEOTIDE SEQUENCE [LARGE SCALE GENOMIC DNA]</scope>
    <source>
        <strain evidence="3 4">B4</strain>
    </source>
</reference>
<evidence type="ECO:0000313" key="3">
    <source>
        <dbReference type="EMBL" id="AGU53181.1"/>
    </source>
</evidence>
<protein>
    <submittedName>
        <fullName evidence="3">Putative type III secretion apparatus protein, YscQ/HrcQ family</fullName>
    </submittedName>
</protein>
<proteinExistence type="inferred from homology"/>
<dbReference type="KEGG" id="vpd:VAPA_2c06220"/>
<dbReference type="Gene3D" id="2.30.330.10">
    <property type="entry name" value="SpoA-like"/>
    <property type="match status" value="2"/>
</dbReference>
<dbReference type="InterPro" id="IPR036429">
    <property type="entry name" value="SpoA-like_sf"/>
</dbReference>
<dbReference type="RefSeq" id="WP_021004009.1">
    <property type="nucleotide sequence ID" value="NC_022234.1"/>
</dbReference>
<gene>
    <name evidence="3" type="ORF">VAPA_2c06220</name>
</gene>
<dbReference type="SUPFAM" id="SSF101801">
    <property type="entry name" value="Surface presentation of antigens (SPOA)"/>
    <property type="match status" value="1"/>
</dbReference>
<dbReference type="PANTHER" id="PTHR30034">
    <property type="entry name" value="FLAGELLAR MOTOR SWITCH PROTEIN FLIM"/>
    <property type="match status" value="1"/>
</dbReference>
<dbReference type="NCBIfam" id="TIGR02551">
    <property type="entry name" value="SpaO_YscQ"/>
    <property type="match status" value="1"/>
</dbReference>
<dbReference type="Pfam" id="PF01052">
    <property type="entry name" value="FliMN_C"/>
    <property type="match status" value="1"/>
</dbReference>
<accession>T1XKX1</accession>
<evidence type="ECO:0000256" key="1">
    <source>
        <dbReference type="ARBA" id="ARBA00009226"/>
    </source>
</evidence>
<evidence type="ECO:0000313" key="4">
    <source>
        <dbReference type="Proteomes" id="UP000016223"/>
    </source>
</evidence>
<name>T1XKX1_VARPD</name>
<dbReference type="PANTHER" id="PTHR30034:SF6">
    <property type="entry name" value="YOP PROTEINS TRANSLOCATION PROTEIN Q"/>
    <property type="match status" value="1"/>
</dbReference>
<sequence length="371" mass="39939">MPAAGADAVTELGEARALPRADAANVRALNRLYGAAPLPDMTAARGVRYRIRWHHDTAFARTARESFRFRLGAHVGHLAMDAPSLQTLLGERRIDLLPRDLRYILLADALHPLIDALEKALRLHFEWQPSEAQARESHERGLQAALLQCDPERAAFFVAIPLEGSAVLRGFVQFEDAATLDALVPAGPASRHNAHADHAFDALRLPVSFRLGSTPIRLGEVGSIRPGDIIGIEQWSSSGAAIVVAAELGGPAGRHLSAFAEGSRITVQQSRDSAMKPDIPALATDTADNANLPIDRLDALEVTLRFEVGDLCVSLGELKNIRAGHVFDLSQPLNRSPVRILAHGNVLGKGYLVAVGDRLGVRVSEFAPGEV</sequence>
<organism evidence="3 4">
    <name type="scientific">Variovorax paradoxus B4</name>
    <dbReference type="NCBI Taxonomy" id="1246301"/>
    <lineage>
        <taxon>Bacteria</taxon>
        <taxon>Pseudomonadati</taxon>
        <taxon>Pseudomonadota</taxon>
        <taxon>Betaproteobacteria</taxon>
        <taxon>Burkholderiales</taxon>
        <taxon>Comamonadaceae</taxon>
        <taxon>Variovorax</taxon>
    </lineage>
</organism>
<dbReference type="HOGENOM" id="CLU_729461_0_0_4"/>
<dbReference type="InterPro" id="IPR013385">
    <property type="entry name" value="T3SS_SpaO/YscQ/SpaO"/>
</dbReference>
<dbReference type="OrthoDB" id="8929629at2"/>
<dbReference type="AlphaFoldDB" id="T1XKX1"/>
<dbReference type="Proteomes" id="UP000016223">
    <property type="component" value="Chromosome 2"/>
</dbReference>
<feature type="domain" description="Flagellar motor switch protein FliN-like C-terminal" evidence="2">
    <location>
        <begin position="296"/>
        <end position="366"/>
    </location>
</feature>
<dbReference type="GO" id="GO:0050918">
    <property type="term" value="P:positive chemotaxis"/>
    <property type="evidence" value="ECO:0007669"/>
    <property type="project" value="TreeGrafter"/>
</dbReference>
<dbReference type="InterPro" id="IPR001543">
    <property type="entry name" value="FliN-like_C"/>
</dbReference>
<dbReference type="GO" id="GO:0071978">
    <property type="term" value="P:bacterial-type flagellum-dependent swarming motility"/>
    <property type="evidence" value="ECO:0007669"/>
    <property type="project" value="TreeGrafter"/>
</dbReference>
<comment type="similarity">
    <text evidence="1">Belongs to the FliN/MopA/SpaO family.</text>
</comment>